<proteinExistence type="predicted"/>
<comment type="caution">
    <text evidence="1">The sequence shown here is derived from an EMBL/GenBank/DDBJ whole genome shotgun (WGS) entry which is preliminary data.</text>
</comment>
<dbReference type="AlphaFoldDB" id="A0AAE3ENF6"/>
<accession>A0AAE3ENF6</accession>
<reference evidence="1" key="1">
    <citation type="submission" date="2022-01" db="EMBL/GenBank/DDBJ databases">
        <title>Draft genome sequence of Sabulilitoribacter arenilitoris KCTC 52401.</title>
        <authorList>
            <person name="Oh J.-S."/>
        </authorList>
    </citation>
    <scope>NUCLEOTIDE SEQUENCE</scope>
    <source>
        <strain evidence="1">HMF6543</strain>
    </source>
</reference>
<organism evidence="1 2">
    <name type="scientific">Wocania arenilitoris</name>
    <dbReference type="NCBI Taxonomy" id="2044858"/>
    <lineage>
        <taxon>Bacteria</taxon>
        <taxon>Pseudomonadati</taxon>
        <taxon>Bacteroidota</taxon>
        <taxon>Flavobacteriia</taxon>
        <taxon>Flavobacteriales</taxon>
        <taxon>Flavobacteriaceae</taxon>
        <taxon>Wocania</taxon>
    </lineage>
</organism>
<sequence length="66" mass="8029">MRHFLKAITVLRVRKVTKYGWILAIFLGNRKSQDEFYLNKSEAYSNRLRKRTKFLEVYYSVLVKLQ</sequence>
<gene>
    <name evidence="1" type="ORF">L3X37_06670</name>
</gene>
<evidence type="ECO:0000313" key="2">
    <source>
        <dbReference type="Proteomes" id="UP001199795"/>
    </source>
</evidence>
<dbReference type="Proteomes" id="UP001199795">
    <property type="component" value="Unassembled WGS sequence"/>
</dbReference>
<dbReference type="RefSeq" id="WP_237239391.1">
    <property type="nucleotide sequence ID" value="NZ_JAKKDU010000006.1"/>
</dbReference>
<keyword evidence="2" id="KW-1185">Reference proteome</keyword>
<dbReference type="EMBL" id="JAKKDU010000006">
    <property type="protein sequence ID" value="MCF7568047.1"/>
    <property type="molecule type" value="Genomic_DNA"/>
</dbReference>
<protein>
    <submittedName>
        <fullName evidence="1">Uncharacterized protein</fullName>
    </submittedName>
</protein>
<evidence type="ECO:0000313" key="1">
    <source>
        <dbReference type="EMBL" id="MCF7568047.1"/>
    </source>
</evidence>
<name>A0AAE3ENF6_9FLAO</name>